<evidence type="ECO:0000256" key="5">
    <source>
        <dbReference type="ARBA" id="ARBA00022741"/>
    </source>
</evidence>
<keyword evidence="6 8" id="KW-0067">ATP-binding</keyword>
<feature type="binding site" evidence="8">
    <location>
        <begin position="184"/>
        <end position="187"/>
    </location>
    <ligand>
        <name>ATP</name>
        <dbReference type="ChEBI" id="CHEBI:30616"/>
    </ligand>
</feature>
<dbReference type="SUPFAM" id="SSF52374">
    <property type="entry name" value="Nucleotidylyl transferase"/>
    <property type="match status" value="1"/>
</dbReference>
<organism evidence="10 11">
    <name type="scientific">Microlunatus ginsengisoli</name>
    <dbReference type="NCBI Taxonomy" id="363863"/>
    <lineage>
        <taxon>Bacteria</taxon>
        <taxon>Bacillati</taxon>
        <taxon>Actinomycetota</taxon>
        <taxon>Actinomycetes</taxon>
        <taxon>Propionibacteriales</taxon>
        <taxon>Propionibacteriaceae</taxon>
        <taxon>Microlunatus</taxon>
    </lineage>
</organism>
<evidence type="ECO:0000256" key="9">
    <source>
        <dbReference type="SAM" id="MobiDB-lite"/>
    </source>
</evidence>
<protein>
    <recommendedName>
        <fullName evidence="8">Pantothenate synthetase</fullName>
        <shortName evidence="8">PS</shortName>
        <ecNumber evidence="8">6.3.2.1</ecNumber>
    </recommendedName>
    <alternativeName>
        <fullName evidence="8">Pantoate--beta-alanine ligase</fullName>
    </alternativeName>
    <alternativeName>
        <fullName evidence="8">Pantoate-activating enzyme</fullName>
    </alternativeName>
</protein>
<evidence type="ECO:0000256" key="3">
    <source>
        <dbReference type="ARBA" id="ARBA00022598"/>
    </source>
</evidence>
<gene>
    <name evidence="8 10" type="primary">panC</name>
    <name evidence="10" type="ORF">GCM10022236_40670</name>
</gene>
<keyword evidence="4 8" id="KW-0566">Pantothenate biosynthesis</keyword>
<evidence type="ECO:0000313" key="11">
    <source>
        <dbReference type="Proteomes" id="UP001501490"/>
    </source>
</evidence>
<keyword evidence="5 8" id="KW-0547">Nucleotide-binding</keyword>
<feature type="compositionally biased region" description="Low complexity" evidence="9">
    <location>
        <begin position="287"/>
        <end position="296"/>
    </location>
</feature>
<comment type="similarity">
    <text evidence="2 8">Belongs to the pantothenate synthetase family.</text>
</comment>
<dbReference type="RefSeq" id="WP_344808028.1">
    <property type="nucleotide sequence ID" value="NZ_BAABAB010000033.1"/>
</dbReference>
<sequence length="305" mass="31924">MIIARGLDEIDLARAQLAAAGRSVSYVPTMGALHDGHRSLIALAHEYGDAVIVSIFVNPLQFGPDEDYARYPRQLEVDLEVCRDAGVDVVFTPSVSDLYPAGRQVTVSAGAIGSILEGASRPGHFDGVLTVVSKFFNIVRPDVAIFGKKDAQQLACIRRMVTDLNSPVRIVGAPIVREPDGLALSSRNRYLTQAERTSALSLSQAMIAATQQPTPAAALHAAGATLAAEPAVQVDYLSLVQPGSLAEVPADYTGPAVILVAARVGTTRLIDNADLVFAPRPEPDPIAEPAAGRAPGDPAPAPAAV</sequence>
<comment type="function">
    <text evidence="8">Catalyzes the condensation of pantoate with beta-alanine in an ATP-dependent reaction via a pantoyl-adenylate intermediate.</text>
</comment>
<dbReference type="InterPro" id="IPR042176">
    <property type="entry name" value="Pantoate_ligase_C"/>
</dbReference>
<keyword evidence="8" id="KW-0963">Cytoplasm</keyword>
<feature type="region of interest" description="Disordered" evidence="9">
    <location>
        <begin position="280"/>
        <end position="305"/>
    </location>
</feature>
<dbReference type="GO" id="GO:0016874">
    <property type="term" value="F:ligase activity"/>
    <property type="evidence" value="ECO:0007669"/>
    <property type="project" value="UniProtKB-KW"/>
</dbReference>
<dbReference type="InterPro" id="IPR003721">
    <property type="entry name" value="Pantoate_ligase"/>
</dbReference>
<dbReference type="EC" id="6.3.2.1" evidence="8"/>
<evidence type="ECO:0000313" key="10">
    <source>
        <dbReference type="EMBL" id="GAA3633901.1"/>
    </source>
</evidence>
<comment type="pathway">
    <text evidence="1 8">Cofactor biosynthesis; (R)-pantothenate biosynthesis; (R)-pantothenate from (R)-pantoate and beta-alanine: step 1/1.</text>
</comment>
<dbReference type="Proteomes" id="UP001501490">
    <property type="component" value="Unassembled WGS sequence"/>
</dbReference>
<dbReference type="NCBIfam" id="TIGR00125">
    <property type="entry name" value="cyt_tran_rel"/>
    <property type="match status" value="1"/>
</dbReference>
<comment type="miscellaneous">
    <text evidence="8">The reaction proceeds by a bi uni uni bi ping pong mechanism.</text>
</comment>
<dbReference type="InterPro" id="IPR004821">
    <property type="entry name" value="Cyt_trans-like"/>
</dbReference>
<dbReference type="PANTHER" id="PTHR21299">
    <property type="entry name" value="CYTIDYLATE KINASE/PANTOATE-BETA-ALANINE LIGASE"/>
    <property type="match status" value="1"/>
</dbReference>
<feature type="binding site" evidence="8">
    <location>
        <position position="61"/>
    </location>
    <ligand>
        <name>(R)-pantoate</name>
        <dbReference type="ChEBI" id="CHEBI:15980"/>
    </ligand>
</feature>
<evidence type="ECO:0000256" key="2">
    <source>
        <dbReference type="ARBA" id="ARBA00009256"/>
    </source>
</evidence>
<dbReference type="Gene3D" id="3.30.1300.10">
    <property type="entry name" value="Pantoate-beta-alanine ligase, C-terminal domain"/>
    <property type="match status" value="1"/>
</dbReference>
<keyword evidence="11" id="KW-1185">Reference proteome</keyword>
<comment type="caution">
    <text evidence="10">The sequence shown here is derived from an EMBL/GenBank/DDBJ whole genome shotgun (WGS) entry which is preliminary data.</text>
</comment>
<accession>A0ABP7AJ81</accession>
<comment type="subcellular location">
    <subcellularLocation>
        <location evidence="8">Cytoplasm</location>
    </subcellularLocation>
</comment>
<comment type="subunit">
    <text evidence="8">Homodimer.</text>
</comment>
<dbReference type="NCBIfam" id="TIGR00018">
    <property type="entry name" value="panC"/>
    <property type="match status" value="1"/>
</dbReference>
<dbReference type="EMBL" id="BAABAB010000033">
    <property type="protein sequence ID" value="GAA3633901.1"/>
    <property type="molecule type" value="Genomic_DNA"/>
</dbReference>
<comment type="catalytic activity">
    <reaction evidence="7 8">
        <text>(R)-pantoate + beta-alanine + ATP = (R)-pantothenate + AMP + diphosphate + H(+)</text>
        <dbReference type="Rhea" id="RHEA:10912"/>
        <dbReference type="ChEBI" id="CHEBI:15378"/>
        <dbReference type="ChEBI" id="CHEBI:15980"/>
        <dbReference type="ChEBI" id="CHEBI:29032"/>
        <dbReference type="ChEBI" id="CHEBI:30616"/>
        <dbReference type="ChEBI" id="CHEBI:33019"/>
        <dbReference type="ChEBI" id="CHEBI:57966"/>
        <dbReference type="ChEBI" id="CHEBI:456215"/>
        <dbReference type="EC" id="6.3.2.1"/>
    </reaction>
</comment>
<evidence type="ECO:0000256" key="1">
    <source>
        <dbReference type="ARBA" id="ARBA00004990"/>
    </source>
</evidence>
<dbReference type="CDD" id="cd00560">
    <property type="entry name" value="PanC"/>
    <property type="match status" value="1"/>
</dbReference>
<name>A0ABP7AJ81_9ACTN</name>
<dbReference type="HAMAP" id="MF_00158">
    <property type="entry name" value="PanC"/>
    <property type="match status" value="1"/>
</dbReference>
<dbReference type="Pfam" id="PF02569">
    <property type="entry name" value="Pantoate_ligase"/>
    <property type="match status" value="1"/>
</dbReference>
<dbReference type="Gene3D" id="3.40.50.620">
    <property type="entry name" value="HUPs"/>
    <property type="match status" value="1"/>
</dbReference>
<evidence type="ECO:0000256" key="4">
    <source>
        <dbReference type="ARBA" id="ARBA00022655"/>
    </source>
</evidence>
<feature type="binding site" evidence="8">
    <location>
        <position position="153"/>
    </location>
    <ligand>
        <name>(R)-pantoate</name>
        <dbReference type="ChEBI" id="CHEBI:15980"/>
    </ligand>
</feature>
<feature type="active site" description="Proton donor" evidence="8">
    <location>
        <position position="37"/>
    </location>
</feature>
<proteinExistence type="inferred from homology"/>
<feature type="binding site" evidence="8">
    <location>
        <begin position="147"/>
        <end position="150"/>
    </location>
    <ligand>
        <name>ATP</name>
        <dbReference type="ChEBI" id="CHEBI:30616"/>
    </ligand>
</feature>
<evidence type="ECO:0000256" key="6">
    <source>
        <dbReference type="ARBA" id="ARBA00022840"/>
    </source>
</evidence>
<feature type="binding site" evidence="8">
    <location>
        <position position="61"/>
    </location>
    <ligand>
        <name>beta-alanine</name>
        <dbReference type="ChEBI" id="CHEBI:57966"/>
    </ligand>
</feature>
<feature type="binding site" evidence="8">
    <location>
        <position position="176"/>
    </location>
    <ligand>
        <name>ATP</name>
        <dbReference type="ChEBI" id="CHEBI:30616"/>
    </ligand>
</feature>
<feature type="binding site" evidence="8">
    <location>
        <begin position="30"/>
        <end position="37"/>
    </location>
    <ligand>
        <name>ATP</name>
        <dbReference type="ChEBI" id="CHEBI:30616"/>
    </ligand>
</feature>
<keyword evidence="3 8" id="KW-0436">Ligase</keyword>
<dbReference type="InterPro" id="IPR014729">
    <property type="entry name" value="Rossmann-like_a/b/a_fold"/>
</dbReference>
<reference evidence="11" key="1">
    <citation type="journal article" date="2019" name="Int. J. Syst. Evol. Microbiol.">
        <title>The Global Catalogue of Microorganisms (GCM) 10K type strain sequencing project: providing services to taxonomists for standard genome sequencing and annotation.</title>
        <authorList>
            <consortium name="The Broad Institute Genomics Platform"/>
            <consortium name="The Broad Institute Genome Sequencing Center for Infectious Disease"/>
            <person name="Wu L."/>
            <person name="Ma J."/>
        </authorList>
    </citation>
    <scope>NUCLEOTIDE SEQUENCE [LARGE SCALE GENOMIC DNA]</scope>
    <source>
        <strain evidence="11">JCM 16929</strain>
    </source>
</reference>
<evidence type="ECO:0000256" key="8">
    <source>
        <dbReference type="HAMAP-Rule" id="MF_00158"/>
    </source>
</evidence>
<dbReference type="PANTHER" id="PTHR21299:SF1">
    <property type="entry name" value="PANTOATE--BETA-ALANINE LIGASE"/>
    <property type="match status" value="1"/>
</dbReference>
<evidence type="ECO:0000256" key="7">
    <source>
        <dbReference type="ARBA" id="ARBA00048258"/>
    </source>
</evidence>